<dbReference type="InterPro" id="IPR023561">
    <property type="entry name" value="Carbonic_anhydrase_a-class"/>
</dbReference>
<dbReference type="Pfam" id="PF00194">
    <property type="entry name" value="Carb_anhydrase"/>
    <property type="match status" value="1"/>
</dbReference>
<evidence type="ECO:0000256" key="1">
    <source>
        <dbReference type="ARBA" id="ARBA00010718"/>
    </source>
</evidence>
<dbReference type="PANTHER" id="PTHR18952:SF265">
    <property type="entry name" value="CARBONIC ANHYDRASE"/>
    <property type="match status" value="1"/>
</dbReference>
<evidence type="ECO:0000313" key="11">
    <source>
        <dbReference type="Proteomes" id="UP000319502"/>
    </source>
</evidence>
<dbReference type="OrthoDB" id="5327615at2"/>
<sequence>MKHRILFTVMALAVALPAAAADWAMIVKDKTRRIEIDRDSVLQSDPGTKVAWGRIVLSAQDAEEAGYSTVKALNRYDCKRRNFSTIKRVYLDAANHVIREERVTEERIIEVNPRSVDEGLWREVCRPPAAMDVASLAEAASKAAAAQKTRPEKNAPEAASVRHADQTRAADQQPTTTQVADSHAAAPHAPAPVVEHAAPAAKAPQTTALPADQVEVQTLGKGQSLLPPIPSFGPKTPAAPMAESPEAKPTMPDPVAAPTPAPKPAPVVVAAPVVKPAPPVMRAAPKPAPRVVRASRPKPAAIKVAMLEETHEPSTAEVHKSIHWDYEGVGGPARWGQLNPAWKTCDTGKRQSPIDIRDGIRVDLEPIKFDYVPTYFRILNNGHTVQVSVGPGNTMSVMGRTFDLVQFHFHRPSEERVNGRGFDMVAHLVHKDLDGRLAVVAVLIERGESHPLVQTLWNNLPLEKHHDYAPAVSVNAAELLPQAPEYYTYMGSLTTPPCSEDVLWMVMKQPITLSSEQIAIFQRLYPMNARPVQAANDRLIKGSR</sequence>
<evidence type="ECO:0000256" key="8">
    <source>
        <dbReference type="SAM" id="SignalP"/>
    </source>
</evidence>
<dbReference type="PROSITE" id="PS51144">
    <property type="entry name" value="ALPHA_CA_2"/>
    <property type="match status" value="1"/>
</dbReference>
<evidence type="ECO:0000256" key="5">
    <source>
        <dbReference type="ARBA" id="ARBA00023239"/>
    </source>
</evidence>
<organism evidence="10 11">
    <name type="scientific">Denitromonas halophila</name>
    <dbReference type="NCBI Taxonomy" id="1629404"/>
    <lineage>
        <taxon>Bacteria</taxon>
        <taxon>Pseudomonadati</taxon>
        <taxon>Pseudomonadota</taxon>
        <taxon>Betaproteobacteria</taxon>
        <taxon>Rhodocyclales</taxon>
        <taxon>Zoogloeaceae</taxon>
        <taxon>Denitromonas</taxon>
    </lineage>
</organism>
<dbReference type="Gene3D" id="3.10.200.10">
    <property type="entry name" value="Alpha carbonic anhydrase"/>
    <property type="match status" value="1"/>
</dbReference>
<comment type="catalytic activity">
    <reaction evidence="6">
        <text>hydrogencarbonate + H(+) = CO2 + H2O</text>
        <dbReference type="Rhea" id="RHEA:10748"/>
        <dbReference type="ChEBI" id="CHEBI:15377"/>
        <dbReference type="ChEBI" id="CHEBI:15378"/>
        <dbReference type="ChEBI" id="CHEBI:16526"/>
        <dbReference type="ChEBI" id="CHEBI:17544"/>
        <dbReference type="EC" id="4.2.1.1"/>
    </reaction>
</comment>
<dbReference type="SUPFAM" id="SSF51069">
    <property type="entry name" value="Carbonic anhydrase"/>
    <property type="match status" value="1"/>
</dbReference>
<feature type="domain" description="Alpha-carbonic anhydrase" evidence="9">
    <location>
        <begin position="322"/>
        <end position="544"/>
    </location>
</feature>
<evidence type="ECO:0000256" key="2">
    <source>
        <dbReference type="ARBA" id="ARBA00012925"/>
    </source>
</evidence>
<dbReference type="CDD" id="cd03124">
    <property type="entry name" value="alpha_CA_prokaryotic_like"/>
    <property type="match status" value="1"/>
</dbReference>
<dbReference type="RefSeq" id="WP_144310052.1">
    <property type="nucleotide sequence ID" value="NZ_VMNK01000013.1"/>
</dbReference>
<feature type="compositionally biased region" description="Pro residues" evidence="7">
    <location>
        <begin position="251"/>
        <end position="262"/>
    </location>
</feature>
<dbReference type="InterPro" id="IPR001148">
    <property type="entry name" value="CA_dom"/>
</dbReference>
<dbReference type="Proteomes" id="UP000319502">
    <property type="component" value="Unassembled WGS sequence"/>
</dbReference>
<comment type="caution">
    <text evidence="10">The sequence shown here is derived from an EMBL/GenBank/DDBJ whole genome shotgun (WGS) entry which is preliminary data.</text>
</comment>
<name>A0A557QN45_9RHOO</name>
<gene>
    <name evidence="10" type="ORF">FHP91_13270</name>
</gene>
<feature type="chain" id="PRO_5022072453" description="carbonic anhydrase" evidence="8">
    <location>
        <begin position="21"/>
        <end position="544"/>
    </location>
</feature>
<dbReference type="InterPro" id="IPR036398">
    <property type="entry name" value="CA_dom_sf"/>
</dbReference>
<dbReference type="EMBL" id="VMNK01000013">
    <property type="protein sequence ID" value="TVO54338.1"/>
    <property type="molecule type" value="Genomic_DNA"/>
</dbReference>
<feature type="region of interest" description="Disordered" evidence="7">
    <location>
        <begin position="142"/>
        <end position="205"/>
    </location>
</feature>
<evidence type="ECO:0000256" key="3">
    <source>
        <dbReference type="ARBA" id="ARBA00022723"/>
    </source>
</evidence>
<accession>A0A557QN45</accession>
<dbReference type="SMART" id="SM01057">
    <property type="entry name" value="Carb_anhydrase"/>
    <property type="match status" value="1"/>
</dbReference>
<proteinExistence type="inferred from homology"/>
<feature type="signal peptide" evidence="8">
    <location>
        <begin position="1"/>
        <end position="20"/>
    </location>
</feature>
<keyword evidence="5" id="KW-0456">Lyase</keyword>
<keyword evidence="4" id="KW-0862">Zinc</keyword>
<evidence type="ECO:0000313" key="10">
    <source>
        <dbReference type="EMBL" id="TVO54338.1"/>
    </source>
</evidence>
<evidence type="ECO:0000256" key="6">
    <source>
        <dbReference type="ARBA" id="ARBA00048348"/>
    </source>
</evidence>
<keyword evidence="3" id="KW-0479">Metal-binding</keyword>
<keyword evidence="8" id="KW-0732">Signal</keyword>
<evidence type="ECO:0000256" key="7">
    <source>
        <dbReference type="SAM" id="MobiDB-lite"/>
    </source>
</evidence>
<dbReference type="InterPro" id="IPR031939">
    <property type="entry name" value="Adhesin_E-like"/>
</dbReference>
<keyword evidence="11" id="KW-1185">Reference proteome</keyword>
<dbReference type="Pfam" id="PF16747">
    <property type="entry name" value="Adhesin_E"/>
    <property type="match status" value="1"/>
</dbReference>
<evidence type="ECO:0000259" key="9">
    <source>
        <dbReference type="PROSITE" id="PS51144"/>
    </source>
</evidence>
<comment type="similarity">
    <text evidence="1">Belongs to the alpha-carbonic anhydrase family.</text>
</comment>
<feature type="region of interest" description="Disordered" evidence="7">
    <location>
        <begin position="222"/>
        <end position="262"/>
    </location>
</feature>
<dbReference type="EC" id="4.2.1.1" evidence="2"/>
<dbReference type="GO" id="GO:0008270">
    <property type="term" value="F:zinc ion binding"/>
    <property type="evidence" value="ECO:0007669"/>
    <property type="project" value="InterPro"/>
</dbReference>
<feature type="compositionally biased region" description="Basic and acidic residues" evidence="7">
    <location>
        <begin position="149"/>
        <end position="168"/>
    </location>
</feature>
<protein>
    <recommendedName>
        <fullName evidence="2">carbonic anhydrase</fullName>
        <ecNumber evidence="2">4.2.1.1</ecNumber>
    </recommendedName>
</protein>
<feature type="compositionally biased region" description="Low complexity" evidence="7">
    <location>
        <begin position="179"/>
        <end position="205"/>
    </location>
</feature>
<evidence type="ECO:0000256" key="4">
    <source>
        <dbReference type="ARBA" id="ARBA00022833"/>
    </source>
</evidence>
<reference evidence="10 11" key="1">
    <citation type="submission" date="2019-07" db="EMBL/GenBank/DDBJ databases">
        <title>The pathways for chlorine oxyanion respiration interact through the shared metabolite chlorate.</title>
        <authorList>
            <person name="Barnum T.P."/>
            <person name="Cheng Y."/>
            <person name="Hill K.A."/>
            <person name="Lucas L.N."/>
            <person name="Carlson H.K."/>
            <person name="Coates J.D."/>
        </authorList>
    </citation>
    <scope>NUCLEOTIDE SEQUENCE [LARGE SCALE GENOMIC DNA]</scope>
    <source>
        <strain evidence="10 11">SFB-3</strain>
    </source>
</reference>
<dbReference type="GO" id="GO:0004089">
    <property type="term" value="F:carbonate dehydratase activity"/>
    <property type="evidence" value="ECO:0007669"/>
    <property type="project" value="UniProtKB-EC"/>
</dbReference>
<feature type="compositionally biased region" description="Polar residues" evidence="7">
    <location>
        <begin position="169"/>
        <end position="178"/>
    </location>
</feature>
<dbReference type="PANTHER" id="PTHR18952">
    <property type="entry name" value="CARBONIC ANHYDRASE"/>
    <property type="match status" value="1"/>
</dbReference>
<dbReference type="AlphaFoldDB" id="A0A557QN45"/>
<dbReference type="InterPro" id="IPR041891">
    <property type="entry name" value="Alpha_CA_prokaryot-like"/>
</dbReference>